<name>A0ABY7FE46_MYAAR</name>
<evidence type="ECO:0000313" key="2">
    <source>
        <dbReference type="Proteomes" id="UP001164746"/>
    </source>
</evidence>
<gene>
    <name evidence="1" type="ORF">MAR_001685</name>
</gene>
<dbReference type="EMBL" id="CP111022">
    <property type="protein sequence ID" value="WAR19847.1"/>
    <property type="molecule type" value="Genomic_DNA"/>
</dbReference>
<reference evidence="1" key="1">
    <citation type="submission" date="2022-11" db="EMBL/GenBank/DDBJ databases">
        <title>Centuries of genome instability and evolution in soft-shell clam transmissible cancer (bioRxiv).</title>
        <authorList>
            <person name="Hart S.F.M."/>
            <person name="Yonemitsu M.A."/>
            <person name="Giersch R.M."/>
            <person name="Beal B.F."/>
            <person name="Arriagada G."/>
            <person name="Davis B.W."/>
            <person name="Ostrander E.A."/>
            <person name="Goff S.P."/>
            <person name="Metzger M.J."/>
        </authorList>
    </citation>
    <scope>NUCLEOTIDE SEQUENCE</scope>
    <source>
        <strain evidence="1">MELC-2E11</strain>
        <tissue evidence="1">Siphon/mantle</tissue>
    </source>
</reference>
<accession>A0ABY7FE46</accession>
<protein>
    <submittedName>
        <fullName evidence="1">Uncharacterized protein</fullName>
    </submittedName>
</protein>
<proteinExistence type="predicted"/>
<dbReference type="Proteomes" id="UP001164746">
    <property type="component" value="Chromosome 11"/>
</dbReference>
<organism evidence="1 2">
    <name type="scientific">Mya arenaria</name>
    <name type="common">Soft-shell clam</name>
    <dbReference type="NCBI Taxonomy" id="6604"/>
    <lineage>
        <taxon>Eukaryota</taxon>
        <taxon>Metazoa</taxon>
        <taxon>Spiralia</taxon>
        <taxon>Lophotrochozoa</taxon>
        <taxon>Mollusca</taxon>
        <taxon>Bivalvia</taxon>
        <taxon>Autobranchia</taxon>
        <taxon>Heteroconchia</taxon>
        <taxon>Euheterodonta</taxon>
        <taxon>Imparidentia</taxon>
        <taxon>Neoheterodontei</taxon>
        <taxon>Myida</taxon>
        <taxon>Myoidea</taxon>
        <taxon>Myidae</taxon>
        <taxon>Mya</taxon>
    </lineage>
</organism>
<sequence>MEPSSDLPFSMILWSQKQMVTFEYARLSRDDNQEAQLTTLTNSLGQNSPGQTALEKNSLGPSAFIDKTALDQQPRTNGIGQAALDKTFLHKKHWSNSRCVMMAGFFVETVVVTERSEDKSHIRHVFQCGPWLDSHNGNCHMETMLRMIGQPTDYMQGKQASNLYTIFTGLSQRAKRAIQHSGFGPIDDDEQLRPNYIYWMSDSTGRKMAEEFRITGVED</sequence>
<keyword evidence="2" id="KW-1185">Reference proteome</keyword>
<evidence type="ECO:0000313" key="1">
    <source>
        <dbReference type="EMBL" id="WAR19847.1"/>
    </source>
</evidence>